<accession>A0A1H5KUD5</accession>
<protein>
    <submittedName>
        <fullName evidence="2">Putative flavoprotein involved in K+ transport</fullName>
    </submittedName>
</protein>
<dbReference type="PRINTS" id="PR00368">
    <property type="entry name" value="FADPNR"/>
</dbReference>
<evidence type="ECO:0000313" key="3">
    <source>
        <dbReference type="Proteomes" id="UP000199220"/>
    </source>
</evidence>
<dbReference type="EMBL" id="FNTX01000002">
    <property type="protein sequence ID" value="SEE68456.1"/>
    <property type="molecule type" value="Genomic_DNA"/>
</dbReference>
<keyword evidence="3" id="KW-1185">Reference proteome</keyword>
<dbReference type="PANTHER" id="PTHR43539">
    <property type="entry name" value="FLAVIN-BINDING MONOOXYGENASE-LIKE PROTEIN (AFU_ORTHOLOGUE AFUA_4G09220)"/>
    <property type="match status" value="1"/>
</dbReference>
<dbReference type="SUPFAM" id="SSF51905">
    <property type="entry name" value="FAD/NAD(P)-binding domain"/>
    <property type="match status" value="2"/>
</dbReference>
<gene>
    <name evidence="2" type="ORF">SAMN04488554_2457</name>
</gene>
<dbReference type="InterPro" id="IPR050982">
    <property type="entry name" value="Auxin_biosynth/cation_transpt"/>
</dbReference>
<dbReference type="Proteomes" id="UP000199220">
    <property type="component" value="Unassembled WGS sequence"/>
</dbReference>
<dbReference type="RefSeq" id="WP_217632443.1">
    <property type="nucleotide sequence ID" value="NZ_FNTX01000002.1"/>
</dbReference>
<dbReference type="Pfam" id="PF13738">
    <property type="entry name" value="Pyr_redox_3"/>
    <property type="match status" value="1"/>
</dbReference>
<evidence type="ECO:0000256" key="1">
    <source>
        <dbReference type="ARBA" id="ARBA00023002"/>
    </source>
</evidence>
<keyword evidence="1" id="KW-0560">Oxidoreductase</keyword>
<dbReference type="GO" id="GO:0004497">
    <property type="term" value="F:monooxygenase activity"/>
    <property type="evidence" value="ECO:0007669"/>
    <property type="project" value="TreeGrafter"/>
</dbReference>
<dbReference type="PRINTS" id="PR00469">
    <property type="entry name" value="PNDRDTASEII"/>
</dbReference>
<dbReference type="PANTHER" id="PTHR43539:SF78">
    <property type="entry name" value="FLAVIN-CONTAINING MONOOXYGENASE"/>
    <property type="match status" value="1"/>
</dbReference>
<evidence type="ECO:0000313" key="2">
    <source>
        <dbReference type="EMBL" id="SEE68456.1"/>
    </source>
</evidence>
<proteinExistence type="predicted"/>
<dbReference type="STRING" id="648782.SAMN04488554_2457"/>
<dbReference type="Gene3D" id="3.50.50.60">
    <property type="entry name" value="FAD/NAD(P)-binding domain"/>
    <property type="match status" value="1"/>
</dbReference>
<dbReference type="GO" id="GO:0050660">
    <property type="term" value="F:flavin adenine dinucleotide binding"/>
    <property type="evidence" value="ECO:0007669"/>
    <property type="project" value="TreeGrafter"/>
</dbReference>
<reference evidence="3" key="1">
    <citation type="submission" date="2016-10" db="EMBL/GenBank/DDBJ databases">
        <authorList>
            <person name="Varghese N."/>
            <person name="Submissions S."/>
        </authorList>
    </citation>
    <scope>NUCLEOTIDE SEQUENCE [LARGE SCALE GENOMIC DNA]</scope>
    <source>
        <strain evidence="3">DSM 21368</strain>
    </source>
</reference>
<name>A0A1H5KUD5_9MICO</name>
<dbReference type="AlphaFoldDB" id="A0A1H5KUD5"/>
<organism evidence="2 3">
    <name type="scientific">Ruania alba</name>
    <dbReference type="NCBI Taxonomy" id="648782"/>
    <lineage>
        <taxon>Bacteria</taxon>
        <taxon>Bacillati</taxon>
        <taxon>Actinomycetota</taxon>
        <taxon>Actinomycetes</taxon>
        <taxon>Micrococcales</taxon>
        <taxon>Ruaniaceae</taxon>
        <taxon>Ruania</taxon>
    </lineage>
</organism>
<dbReference type="InterPro" id="IPR036188">
    <property type="entry name" value="FAD/NAD-bd_sf"/>
</dbReference>
<sequence>MTIQSRSAGTVVVGGGQAGLAAGYHLARRGEDFVIVDAGSTVGESWRERWDSLRLFTPAGFTALPGQPFPAPSGTHPSKDDVADYMARYAERFDLPIELGTRVEGAHREGNGLVVRAGSSRWQAHNIVIASGAHSSPIIPSLANSLDSGIEQWHAQDYRRPGQVPGGTVLIVGAGNSGAEIALDLATDTVEREVLLAGRDVGHIPRLGPWTFQVMHRFGGIGAALAQRGLQGRGDPLGRLTAGQLETAGVQRRPRLVGTRQGAPMFSDGRTATVTAVVWCTGARPDHSWLHLDAFDSEGRLRHRHGVVEDEPGLYAVGLPYQRSATSHLVGGVGTDARYVVEHLVSRRRRMPSRTFRRR</sequence>